<evidence type="ECO:0000313" key="2">
    <source>
        <dbReference type="WBParaSite" id="ALUE_0001056601-mRNA-1"/>
    </source>
</evidence>
<dbReference type="Proteomes" id="UP000036681">
    <property type="component" value="Unplaced"/>
</dbReference>
<dbReference type="AlphaFoldDB" id="A0A0M3I295"/>
<proteinExistence type="predicted"/>
<accession>A0A0M3I295</accession>
<dbReference type="WBParaSite" id="ALUE_0001056601-mRNA-1">
    <property type="protein sequence ID" value="ALUE_0001056601-mRNA-1"/>
    <property type="gene ID" value="ALUE_0001056601"/>
</dbReference>
<name>A0A0M3I295_ASCLU</name>
<sequence length="120" mass="13645">MTSSTAARRRETAACIQHMHLMPSKRSMTLCSAARHIFAHSWFVACQCSSSGGWRFRVAGIPAHLSFFTRLSHGWHCRRGGKYSLVLKFSLNPIPTYLQDSGTFEFLHSSQSWLALQTRR</sequence>
<keyword evidence="1" id="KW-1185">Reference proteome</keyword>
<reference evidence="2" key="1">
    <citation type="submission" date="2017-02" db="UniProtKB">
        <authorList>
            <consortium name="WormBaseParasite"/>
        </authorList>
    </citation>
    <scope>IDENTIFICATION</scope>
</reference>
<protein>
    <submittedName>
        <fullName evidence="2">Secreted protein</fullName>
    </submittedName>
</protein>
<organism evidence="1 2">
    <name type="scientific">Ascaris lumbricoides</name>
    <name type="common">Giant roundworm</name>
    <dbReference type="NCBI Taxonomy" id="6252"/>
    <lineage>
        <taxon>Eukaryota</taxon>
        <taxon>Metazoa</taxon>
        <taxon>Ecdysozoa</taxon>
        <taxon>Nematoda</taxon>
        <taxon>Chromadorea</taxon>
        <taxon>Rhabditida</taxon>
        <taxon>Spirurina</taxon>
        <taxon>Ascaridomorpha</taxon>
        <taxon>Ascaridoidea</taxon>
        <taxon>Ascarididae</taxon>
        <taxon>Ascaris</taxon>
    </lineage>
</organism>
<evidence type="ECO:0000313" key="1">
    <source>
        <dbReference type="Proteomes" id="UP000036681"/>
    </source>
</evidence>